<proteinExistence type="predicted"/>
<evidence type="ECO:0000256" key="1">
    <source>
        <dbReference type="SAM" id="MobiDB-lite"/>
    </source>
</evidence>
<dbReference type="GO" id="GO:0030119">
    <property type="term" value="C:AP-type membrane coat adaptor complex"/>
    <property type="evidence" value="ECO:0007669"/>
    <property type="project" value="TreeGrafter"/>
</dbReference>
<accession>A0AAV7YEQ5</accession>
<dbReference type="Pfam" id="PF21589">
    <property type="entry name" value="AP5B1_barrel"/>
    <property type="match status" value="1"/>
</dbReference>
<feature type="region of interest" description="Disordered" evidence="1">
    <location>
        <begin position="1024"/>
        <end position="1044"/>
    </location>
</feature>
<sequence>MDWFSLIQSFRFGPETRGKILENLTIEELLNRAFKDLTQEKDEILKYNLLIFIQENLQSLSQKGKFLKKIYSQLLTLFQKMRSEKIVGSQHLQGFVIETITCLIIRMKMIESNPEIFNSFVKLLIEITSNVNNSKDRVLRGISCQCLKEFEIHYKGLLTKYLKIFFAMSKKERTHVFQSYYQLIGFLMVNSICLELNDEKDFENKKKALEKDIDFTNFNYQKNLKTIERTENFPKVSNALIYKQIFNLLLNNLDNCTEWSIEYFLKIFFLYCKSNEKSPKIFLKHYTKYLSCNYPIFLFHSLLNICQFYQLDPFINKFRKRMLHKLFIHINDLNICSEQRFVCFEWLLNHKAWGFQSSEELLSPYLTSRFYPKNFDSISIKRIKLLYLPRFYYNILISNSIEKDPNKNENVNNNNNSGSSNNDIIIANPPNYLIQLLVCIDLIKRQPKQNLFTVLITFLSQVLLYFQQDLYLQVEEYLYTLLINNPNFIYPINSLINRFNITNNYNSKTNQKLHKIYLLLLHSLNNLIDKIDKQILNYLPLIRRLAFEKSINPSSYLIKIYNVLKSKPEEYLSNNDSNNSFVSATQILEICKIVMLNHSINLVFHPVGQIYDLLSLYHSDVVIRDMAFFYRQSMTHVSTEKLNQLFSPLKGSEQEIIGYRKTFKKNMKNLSESFLELQRIFGKNAKSRIRLIEKKFLKSVNLWPTVSSSNQNENLNEKSNGNEKSNENEKSNGNEKSNENGKSNENDQKKKEEDEIDNKGKGTEKIKEGGVENKIKTENEGKKINIPILNKTYEEILFNYFKFLENSENNNTLYILRKLKYIKNQKEIDLLENNNPNTSNKEELKVNTNNNNNDFPKRIYSIEIRFETHTAYKPIPTLTVPFLVQGHSNSNLSFPYVYDLVIEIKPIIPIPTKFDISILFNIESGQCLEATMKPLQIQFEELLQPVHLSIDPFTLFNLFWNHLDEIDKIKSSLQIIESVEKFHSAESIKAIRVKSDILIKNVLDKLDKFIIKVIYHEKQEQEEKMEEGGRKNLDGKKETQDKKKLQDKKSISQIYTFMFLPPKYHLLLKFEIDELSTIVKIKTDFWLCLRWIDEFINNCIFSNKKKKANK</sequence>
<dbReference type="InterPro" id="IPR038741">
    <property type="entry name" value="AP5B1"/>
</dbReference>
<dbReference type="PANTHER" id="PTHR34033:SF1">
    <property type="entry name" value="AP-5 COMPLEX SUBUNIT BETA-1"/>
    <property type="match status" value="1"/>
</dbReference>
<evidence type="ECO:0000313" key="4">
    <source>
        <dbReference type="EMBL" id="KAJ3427445.1"/>
    </source>
</evidence>
<protein>
    <submittedName>
        <fullName evidence="4">Ap-5 complex subunit beta-1</fullName>
    </submittedName>
</protein>
<dbReference type="EMBL" id="JANTQA010000063">
    <property type="protein sequence ID" value="KAJ3427445.1"/>
    <property type="molecule type" value="Genomic_DNA"/>
</dbReference>
<evidence type="ECO:0000259" key="3">
    <source>
        <dbReference type="Pfam" id="PF21590"/>
    </source>
</evidence>
<dbReference type="PANTHER" id="PTHR34033">
    <property type="entry name" value="AP-5 COMPLEX SUBUNIT BETA-1"/>
    <property type="match status" value="1"/>
</dbReference>
<evidence type="ECO:0000313" key="5">
    <source>
        <dbReference type="Proteomes" id="UP001146793"/>
    </source>
</evidence>
<feature type="compositionally biased region" description="Low complexity" evidence="1">
    <location>
        <begin position="707"/>
        <end position="719"/>
    </location>
</feature>
<name>A0AAV7YEQ5_9EUKA</name>
<feature type="domain" description="AP5B1 C-terminal" evidence="3">
    <location>
        <begin position="1052"/>
        <end position="1097"/>
    </location>
</feature>
<dbReference type="Pfam" id="PF21590">
    <property type="entry name" value="AP5B1_C"/>
    <property type="match status" value="1"/>
</dbReference>
<evidence type="ECO:0000259" key="2">
    <source>
        <dbReference type="Pfam" id="PF21589"/>
    </source>
</evidence>
<reference evidence="4" key="1">
    <citation type="submission" date="2022-08" db="EMBL/GenBank/DDBJ databases">
        <title>Novel sulphate-reducing endosymbionts in the free-living metamonad Anaeramoeba.</title>
        <authorList>
            <person name="Jerlstrom-Hultqvist J."/>
            <person name="Cepicka I."/>
            <person name="Gallot-Lavallee L."/>
            <person name="Salas-Leiva D."/>
            <person name="Curtis B.A."/>
            <person name="Zahonova K."/>
            <person name="Pipaliya S."/>
            <person name="Dacks J."/>
            <person name="Roger A.J."/>
        </authorList>
    </citation>
    <scope>NUCLEOTIDE SEQUENCE</scope>
    <source>
        <strain evidence="4">Busselton2</strain>
    </source>
</reference>
<dbReference type="Proteomes" id="UP001146793">
    <property type="component" value="Unassembled WGS sequence"/>
</dbReference>
<dbReference type="AlphaFoldDB" id="A0AAV7YEQ5"/>
<organism evidence="4 5">
    <name type="scientific">Anaeramoeba flamelloides</name>
    <dbReference type="NCBI Taxonomy" id="1746091"/>
    <lineage>
        <taxon>Eukaryota</taxon>
        <taxon>Metamonada</taxon>
        <taxon>Anaeramoebidae</taxon>
        <taxon>Anaeramoeba</taxon>
    </lineage>
</organism>
<dbReference type="InterPro" id="IPR048980">
    <property type="entry name" value="AP5B1_barrel"/>
</dbReference>
<dbReference type="InterPro" id="IPR048981">
    <property type="entry name" value="AP5B1_C"/>
</dbReference>
<gene>
    <name evidence="4" type="ORF">M0812_27031</name>
</gene>
<comment type="caution">
    <text evidence="4">The sequence shown here is derived from an EMBL/GenBank/DDBJ whole genome shotgun (WGS) entry which is preliminary data.</text>
</comment>
<feature type="region of interest" description="Disordered" evidence="1">
    <location>
        <begin position="707"/>
        <end position="765"/>
    </location>
</feature>
<dbReference type="GO" id="GO:0016197">
    <property type="term" value="P:endosomal transport"/>
    <property type="evidence" value="ECO:0007669"/>
    <property type="project" value="InterPro"/>
</dbReference>
<feature type="compositionally biased region" description="Basic and acidic residues" evidence="1">
    <location>
        <begin position="720"/>
        <end position="765"/>
    </location>
</feature>
<feature type="domain" description="AP-5 complex subunit beta-1 beta-barrel" evidence="2">
    <location>
        <begin position="858"/>
        <end position="935"/>
    </location>
</feature>